<dbReference type="AlphaFoldDB" id="A0A1B4VBK4"/>
<evidence type="ECO:0000313" key="3">
    <source>
        <dbReference type="EMBL" id="BAU48051.1"/>
    </source>
</evidence>
<gene>
    <name evidence="3" type="ORF">SVA_1489</name>
</gene>
<dbReference type="KEGG" id="sva:SVA_1489"/>
<evidence type="ECO:0008006" key="5">
    <source>
        <dbReference type="Google" id="ProtNLM"/>
    </source>
</evidence>
<keyword evidence="2" id="KW-0732">Signal</keyword>
<dbReference type="InterPro" id="IPR022472">
    <property type="entry name" value="VPLPA-CTERM"/>
</dbReference>
<protein>
    <recommendedName>
        <fullName evidence="5">PEP-CTERM protein-sorting domain-containing protein</fullName>
    </recommendedName>
</protein>
<sequence>MKLQPTFKKKALAAALTAAVGTGAALPGTASADIITFDWSGYFTMLTAQGNTLVNTDYAGNSWGGNRTDISGTMTFDTVTGQGSGTVVPFYFFNGGSAIAESITMQAIGDGDPNTNPGMLDGTLILGNMLFNWNGNNGIPVSIVLDGAGMFGTMMGGPLTVGQTISGVGTYGASEGVSQGTYSMGLLPVSTTTWNTTTVPGTTLGTNPSGVLPLIADNAFVTDYDGDPTTPGYQTACPADMVAGTKPAQVGWQCDLGVGGSPMQTSPFPNYNANFDIASLTVTSITPVPVPAAVWLFGSGLLGLVGIARRRKGSAAA</sequence>
<evidence type="ECO:0000313" key="4">
    <source>
        <dbReference type="Proteomes" id="UP000218899"/>
    </source>
</evidence>
<feature type="chain" id="PRO_5008571306" description="PEP-CTERM protein-sorting domain-containing protein" evidence="2">
    <location>
        <begin position="33"/>
        <end position="317"/>
    </location>
</feature>
<keyword evidence="1" id="KW-0812">Transmembrane</keyword>
<dbReference type="Proteomes" id="UP000218899">
    <property type="component" value="Chromosome"/>
</dbReference>
<feature type="signal peptide" evidence="2">
    <location>
        <begin position="1"/>
        <end position="32"/>
    </location>
</feature>
<proteinExistence type="predicted"/>
<accession>A0A1B4VBK4</accession>
<feature type="transmembrane region" description="Helical" evidence="1">
    <location>
        <begin position="288"/>
        <end position="308"/>
    </location>
</feature>
<keyword evidence="1" id="KW-1133">Transmembrane helix</keyword>
<reference evidence="3 4" key="1">
    <citation type="submission" date="2015-08" db="EMBL/GenBank/DDBJ databases">
        <title>Complete genome sequence of Sulfurifustis variabilis.</title>
        <authorList>
            <person name="Miura A."/>
            <person name="Kojima H."/>
            <person name="Fukui M."/>
        </authorList>
    </citation>
    <scope>NUCLEOTIDE SEQUENCE [LARGE SCALE GENOMIC DNA]</scope>
    <source>
        <strain evidence="4">skN76</strain>
    </source>
</reference>
<dbReference type="NCBIfam" id="TIGR03370">
    <property type="entry name" value="VPLPA-CTERM"/>
    <property type="match status" value="1"/>
</dbReference>
<name>A0A1B4VBK4_9GAMM</name>
<organism evidence="3 4">
    <name type="scientific">Sulfurifustis variabilis</name>
    <dbReference type="NCBI Taxonomy" id="1675686"/>
    <lineage>
        <taxon>Bacteria</taxon>
        <taxon>Pseudomonadati</taxon>
        <taxon>Pseudomonadota</taxon>
        <taxon>Gammaproteobacteria</taxon>
        <taxon>Acidiferrobacterales</taxon>
        <taxon>Acidiferrobacteraceae</taxon>
        <taxon>Sulfurifustis</taxon>
    </lineage>
</organism>
<dbReference type="RefSeq" id="WP_096460603.1">
    <property type="nucleotide sequence ID" value="NZ_AP014936.1"/>
</dbReference>
<evidence type="ECO:0000256" key="1">
    <source>
        <dbReference type="SAM" id="Phobius"/>
    </source>
</evidence>
<keyword evidence="4" id="KW-1185">Reference proteome</keyword>
<evidence type="ECO:0000256" key="2">
    <source>
        <dbReference type="SAM" id="SignalP"/>
    </source>
</evidence>
<dbReference type="EMBL" id="AP014936">
    <property type="protein sequence ID" value="BAU48051.1"/>
    <property type="molecule type" value="Genomic_DNA"/>
</dbReference>
<keyword evidence="1" id="KW-0472">Membrane</keyword>